<accession>A0A0R3QEU8</accession>
<reference evidence="3" key="1">
    <citation type="submission" date="2017-02" db="UniProtKB">
        <authorList>
            <consortium name="WormBaseParasite"/>
        </authorList>
    </citation>
    <scope>IDENTIFICATION</scope>
</reference>
<keyword evidence="2" id="KW-1185">Reference proteome</keyword>
<protein>
    <submittedName>
        <fullName evidence="3">F5/8 type C domain-containing protein</fullName>
    </submittedName>
</protein>
<dbReference type="EMBL" id="UZAG01004049">
    <property type="protein sequence ID" value="VDO16286.1"/>
    <property type="molecule type" value="Genomic_DNA"/>
</dbReference>
<gene>
    <name evidence="1" type="ORF">BTMF_LOCUS4181</name>
</gene>
<proteinExistence type="predicted"/>
<dbReference type="WBParaSite" id="BTMF_0000489101-mRNA-1">
    <property type="protein sequence ID" value="BTMF_0000489101-mRNA-1"/>
    <property type="gene ID" value="BTMF_0000489101"/>
</dbReference>
<sequence length="113" mass="13286">MSRKMTELLTGRAMSMPELIMVFRLVRTVVLSKRTTWWLSSLDGERWTHEHITYHQGTVKNGLIVAVHFQLSLLIRLEVQFISNVDQYYLLSTAISIRISSDILFLKIKFLFR</sequence>
<evidence type="ECO:0000313" key="3">
    <source>
        <dbReference type="WBParaSite" id="BTMF_0000489101-mRNA-1"/>
    </source>
</evidence>
<dbReference type="Proteomes" id="UP000280834">
    <property type="component" value="Unassembled WGS sequence"/>
</dbReference>
<name>A0A0R3QEU8_9BILA</name>
<organism evidence="3">
    <name type="scientific">Brugia timori</name>
    <dbReference type="NCBI Taxonomy" id="42155"/>
    <lineage>
        <taxon>Eukaryota</taxon>
        <taxon>Metazoa</taxon>
        <taxon>Ecdysozoa</taxon>
        <taxon>Nematoda</taxon>
        <taxon>Chromadorea</taxon>
        <taxon>Rhabditida</taxon>
        <taxon>Spirurina</taxon>
        <taxon>Spiruromorpha</taxon>
        <taxon>Filarioidea</taxon>
        <taxon>Onchocercidae</taxon>
        <taxon>Brugia</taxon>
    </lineage>
</organism>
<evidence type="ECO:0000313" key="1">
    <source>
        <dbReference type="EMBL" id="VDO16286.1"/>
    </source>
</evidence>
<dbReference type="AlphaFoldDB" id="A0A0R3QEU8"/>
<evidence type="ECO:0000313" key="2">
    <source>
        <dbReference type="Proteomes" id="UP000280834"/>
    </source>
</evidence>
<reference evidence="1 2" key="2">
    <citation type="submission" date="2018-11" db="EMBL/GenBank/DDBJ databases">
        <authorList>
            <consortium name="Pathogen Informatics"/>
        </authorList>
    </citation>
    <scope>NUCLEOTIDE SEQUENCE [LARGE SCALE GENOMIC DNA]</scope>
</reference>